<comment type="caution">
    <text evidence="3">The sequence shown here is derived from an EMBL/GenBank/DDBJ whole genome shotgun (WGS) entry which is preliminary data.</text>
</comment>
<dbReference type="PANTHER" id="PTHR30143:SF0">
    <property type="entry name" value="2-KETO-4-PENTENOATE HYDRATASE"/>
    <property type="match status" value="1"/>
</dbReference>
<dbReference type="GO" id="GO:0008684">
    <property type="term" value="F:2-oxopent-4-enoate hydratase activity"/>
    <property type="evidence" value="ECO:0007669"/>
    <property type="project" value="TreeGrafter"/>
</dbReference>
<dbReference type="Proteomes" id="UP000319212">
    <property type="component" value="Unassembled WGS sequence"/>
</dbReference>
<dbReference type="InterPro" id="IPR050772">
    <property type="entry name" value="Hydratase-Decarb/MhpD_sf"/>
</dbReference>
<dbReference type="InterPro" id="IPR011234">
    <property type="entry name" value="Fumarylacetoacetase-like_C"/>
</dbReference>
<dbReference type="InterPro" id="IPR036663">
    <property type="entry name" value="Fumarylacetoacetase_C_sf"/>
</dbReference>
<dbReference type="AlphaFoldDB" id="A0A502DU37"/>
<evidence type="ECO:0000313" key="3">
    <source>
        <dbReference type="EMBL" id="TPG27832.1"/>
    </source>
</evidence>
<gene>
    <name evidence="3" type="ORF">EAH82_13925</name>
</gene>
<dbReference type="EMBL" id="RCZI01000003">
    <property type="protein sequence ID" value="TPG27832.1"/>
    <property type="molecule type" value="Genomic_DNA"/>
</dbReference>
<name>A0A502DU37_9BURK</name>
<keyword evidence="1" id="KW-0456">Lyase</keyword>
<proteinExistence type="predicted"/>
<reference evidence="3 4" key="1">
    <citation type="journal article" date="2019" name="Environ. Microbiol.">
        <title>Species interactions and distinct microbial communities in high Arctic permafrost affected cryosols are associated with the CH4 and CO2 gas fluxes.</title>
        <authorList>
            <person name="Altshuler I."/>
            <person name="Hamel J."/>
            <person name="Turney S."/>
            <person name="Magnuson E."/>
            <person name="Levesque R."/>
            <person name="Greer C."/>
            <person name="Whyte L.G."/>
        </authorList>
    </citation>
    <scope>NUCLEOTIDE SEQUENCE [LARGE SCALE GENOMIC DNA]</scope>
    <source>
        <strain evidence="3 4">S06.C</strain>
    </source>
</reference>
<feature type="domain" description="Fumarylacetoacetase-like C-terminal" evidence="2">
    <location>
        <begin position="121"/>
        <end position="280"/>
    </location>
</feature>
<dbReference type="OrthoDB" id="8689761at2"/>
<dbReference type="GO" id="GO:0005737">
    <property type="term" value="C:cytoplasm"/>
    <property type="evidence" value="ECO:0007669"/>
    <property type="project" value="TreeGrafter"/>
</dbReference>
<accession>A0A502DU37</accession>
<evidence type="ECO:0000259" key="2">
    <source>
        <dbReference type="Pfam" id="PF01557"/>
    </source>
</evidence>
<protein>
    <submittedName>
        <fullName evidence="3">2-keto-4-pentenoate hydratase</fullName>
    </submittedName>
</protein>
<evidence type="ECO:0000256" key="1">
    <source>
        <dbReference type="ARBA" id="ARBA00023239"/>
    </source>
</evidence>
<sequence length="285" mass="30506">MDSGGNFGEPLILAAFTDGRHFGQTRAVQNDTLNDIAAALIAARRSGIAADETPWKDTPLSPDDAYALQERIGAELGWAVDPDAAGTWKGGGPTTSSVATFAQLPAAWVRPSPGRFDVKDFHKLGIEIEVAFRLARDVTAVDLAARAVHEPAALFDAMTVSIELVDFRWKGEAQAPAILRLVDVQSNGALVLGEWVPIRPVDWAGQVATLRIDGKEVGRYQGAHPCGDPMWMALQWLQHAVARHDRLAAGSVLTTGSWCGMVWLEGPAEVHAAFDGIGEALLTLV</sequence>
<dbReference type="Gene3D" id="3.90.850.10">
    <property type="entry name" value="Fumarylacetoacetase-like, C-terminal domain"/>
    <property type="match status" value="1"/>
</dbReference>
<dbReference type="Pfam" id="PF01557">
    <property type="entry name" value="FAA_hydrolase"/>
    <property type="match status" value="1"/>
</dbReference>
<dbReference type="SUPFAM" id="SSF56529">
    <property type="entry name" value="FAH"/>
    <property type="match status" value="1"/>
</dbReference>
<organism evidence="3 4">
    <name type="scientific">Variovorax guangxiensis</name>
    <dbReference type="NCBI Taxonomy" id="1775474"/>
    <lineage>
        <taxon>Bacteria</taxon>
        <taxon>Pseudomonadati</taxon>
        <taxon>Pseudomonadota</taxon>
        <taxon>Betaproteobacteria</taxon>
        <taxon>Burkholderiales</taxon>
        <taxon>Comamonadaceae</taxon>
        <taxon>Variovorax</taxon>
    </lineage>
</organism>
<dbReference type="PANTHER" id="PTHR30143">
    <property type="entry name" value="ACID HYDRATASE"/>
    <property type="match status" value="1"/>
</dbReference>
<evidence type="ECO:0000313" key="4">
    <source>
        <dbReference type="Proteomes" id="UP000319212"/>
    </source>
</evidence>